<keyword evidence="2" id="KW-1185">Reference proteome</keyword>
<protein>
    <submittedName>
        <fullName evidence="1">Uncharacterized protein</fullName>
    </submittedName>
</protein>
<dbReference type="EMBL" id="JXKM01000004">
    <property type="protein sequence ID" value="OJG36009.1"/>
    <property type="molecule type" value="Genomic_DNA"/>
</dbReference>
<dbReference type="Proteomes" id="UP000183700">
    <property type="component" value="Unassembled WGS sequence"/>
</dbReference>
<organism evidence="1 2">
    <name type="scientific">Enterococcus devriesei</name>
    <dbReference type="NCBI Taxonomy" id="319970"/>
    <lineage>
        <taxon>Bacteria</taxon>
        <taxon>Bacillati</taxon>
        <taxon>Bacillota</taxon>
        <taxon>Bacilli</taxon>
        <taxon>Lactobacillales</taxon>
        <taxon>Enterococcaceae</taxon>
        <taxon>Enterococcus</taxon>
    </lineage>
</organism>
<name>A0A1L8SV94_9ENTE</name>
<comment type="caution">
    <text evidence="1">The sequence shown here is derived from an EMBL/GenBank/DDBJ whole genome shotgun (WGS) entry which is preliminary data.</text>
</comment>
<gene>
    <name evidence="1" type="ORF">RV00_GL002153</name>
</gene>
<accession>A0A1L8SV94</accession>
<sequence length="100" mass="11762">MKSFLLKGVIFLEEYRGLLEKTILLQEKPIMMSLLIMSDGESKTEVLIKDRYLSSYVFRLPDNKYMIHIAGRRNKRNQLVAKHFEIMNPDEYIKIIGAPE</sequence>
<proteinExistence type="predicted"/>
<dbReference type="STRING" id="319970.RV00_GL002153"/>
<dbReference type="AlphaFoldDB" id="A0A1L8SV94"/>
<evidence type="ECO:0000313" key="2">
    <source>
        <dbReference type="Proteomes" id="UP000183700"/>
    </source>
</evidence>
<reference evidence="1 2" key="1">
    <citation type="submission" date="2014-12" db="EMBL/GenBank/DDBJ databases">
        <title>Draft genome sequences of 29 type strains of Enterococci.</title>
        <authorList>
            <person name="Zhong Z."/>
            <person name="Sun Z."/>
            <person name="Liu W."/>
            <person name="Zhang W."/>
            <person name="Zhang H."/>
        </authorList>
    </citation>
    <scope>NUCLEOTIDE SEQUENCE [LARGE SCALE GENOMIC DNA]</scope>
    <source>
        <strain evidence="1 2">DSM 22802</strain>
    </source>
</reference>
<evidence type="ECO:0000313" key="1">
    <source>
        <dbReference type="EMBL" id="OJG36009.1"/>
    </source>
</evidence>